<sequence>MRRLVSLFVLMLAAEAGIWSLGKTGYFNRYKVLGETTSADSRIASLEKRVYQLEKITGLIKSKSATTAIKESFVSLSGGSAEGYDWTKLSGSDFTFDLSLYGNANVTWEGWMDNGLGSVRLYDDTNHRAVDGSEVMVVSGKKSSFYSKPLSIWRGQNQYHLEIKSLSGQVTVTQPRLKILVK</sequence>
<accession>A0A0G1GV76</accession>
<gene>
    <name evidence="1" type="ORF">UW26_C0009G0020</name>
</gene>
<evidence type="ECO:0000313" key="1">
    <source>
        <dbReference type="EMBL" id="KKT39011.1"/>
    </source>
</evidence>
<dbReference type="Proteomes" id="UP000034097">
    <property type="component" value="Unassembled WGS sequence"/>
</dbReference>
<protein>
    <submittedName>
        <fullName evidence="1">Uncharacterized protein</fullName>
    </submittedName>
</protein>
<dbReference type="AlphaFoldDB" id="A0A0G1GV76"/>
<evidence type="ECO:0000313" key="2">
    <source>
        <dbReference type="Proteomes" id="UP000034097"/>
    </source>
</evidence>
<proteinExistence type="predicted"/>
<organism evidence="1 2">
    <name type="scientific">Candidatus Collierbacteria bacterium GW2011_GWF1_44_12</name>
    <dbReference type="NCBI Taxonomy" id="1618402"/>
    <lineage>
        <taxon>Bacteria</taxon>
        <taxon>Candidatus Collieribacteriota</taxon>
    </lineage>
</organism>
<name>A0A0G1GV76_9BACT</name>
<reference evidence="1 2" key="1">
    <citation type="journal article" date="2015" name="Nature">
        <title>rRNA introns, odd ribosomes, and small enigmatic genomes across a large radiation of phyla.</title>
        <authorList>
            <person name="Brown C.T."/>
            <person name="Hug L.A."/>
            <person name="Thomas B.C."/>
            <person name="Sharon I."/>
            <person name="Castelle C.J."/>
            <person name="Singh A."/>
            <person name="Wilkins M.J."/>
            <person name="Williams K.H."/>
            <person name="Banfield J.F."/>
        </authorList>
    </citation>
    <scope>NUCLEOTIDE SEQUENCE [LARGE SCALE GENOMIC DNA]</scope>
</reference>
<comment type="caution">
    <text evidence="1">The sequence shown here is derived from an EMBL/GenBank/DDBJ whole genome shotgun (WGS) entry which is preliminary data.</text>
</comment>
<dbReference type="EMBL" id="LCHQ01000009">
    <property type="protein sequence ID" value="KKT39011.1"/>
    <property type="molecule type" value="Genomic_DNA"/>
</dbReference>